<evidence type="ECO:0000259" key="1">
    <source>
        <dbReference type="Pfam" id="PF14493"/>
    </source>
</evidence>
<sequence>MDILILNVLNLLRGERSLSGAIHILKGKRSAQTIQDISLYNLEKWAAALKLHSYTDINKIGVHLYNRELIVDQGKQTLVTNKGKEIINKAAPLLDNINFQGRKYEWNNEAENFWRRLSLLIQTVSYVKAGQYQFIPVLSEYQDKNIVKQLLRSHSAEQIVSELEPWLYHILNQYDEKDAHIFVDRLSGYNYHGATLKQLAAKEGGELAVYLKFRSMLHFFLENQHQAPGIFHQLFPLQSKDKALTKTAIETRFLVNKGYAKEEIAAVRSLKTSTIEDHLVELAMYDNNFPYQAYIEANVLDRILKMINAYDKVDGLKQIREKLNREIDYFEIRLAMALKYNWKEGDYAAKNTE</sequence>
<protein>
    <submittedName>
        <fullName evidence="2">Uncharacterized protein YpbB</fullName>
    </submittedName>
</protein>
<dbReference type="Proteomes" id="UP000198778">
    <property type="component" value="Unassembled WGS sequence"/>
</dbReference>
<reference evidence="3" key="1">
    <citation type="submission" date="2016-10" db="EMBL/GenBank/DDBJ databases">
        <authorList>
            <person name="Varghese N."/>
            <person name="Submissions S."/>
        </authorList>
    </citation>
    <scope>NUCLEOTIDE SEQUENCE [LARGE SCALE GENOMIC DNA]</scope>
    <source>
        <strain evidence="3">CGMCC 1.10369</strain>
    </source>
</reference>
<accession>A0A1H0AXH1</accession>
<dbReference type="STRING" id="745820.SAMN04488053_101663"/>
<gene>
    <name evidence="2" type="ORF">SAMN04488053_101663</name>
</gene>
<evidence type="ECO:0000313" key="2">
    <source>
        <dbReference type="EMBL" id="SDN38160.1"/>
    </source>
</evidence>
<proteinExistence type="predicted"/>
<organism evidence="2 3">
    <name type="scientific">Alkalicoccus daliensis</name>
    <dbReference type="NCBI Taxonomy" id="745820"/>
    <lineage>
        <taxon>Bacteria</taxon>
        <taxon>Bacillati</taxon>
        <taxon>Bacillota</taxon>
        <taxon>Bacilli</taxon>
        <taxon>Bacillales</taxon>
        <taxon>Bacillaceae</taxon>
        <taxon>Alkalicoccus</taxon>
    </lineage>
</organism>
<keyword evidence="3" id="KW-1185">Reference proteome</keyword>
<dbReference type="OrthoDB" id="2354672at2"/>
<dbReference type="InterPro" id="IPR029491">
    <property type="entry name" value="Helicase_HTH"/>
</dbReference>
<dbReference type="EMBL" id="FNIL01000001">
    <property type="protein sequence ID" value="SDN38160.1"/>
    <property type="molecule type" value="Genomic_DNA"/>
</dbReference>
<evidence type="ECO:0000313" key="3">
    <source>
        <dbReference type="Proteomes" id="UP000198778"/>
    </source>
</evidence>
<name>A0A1H0AXH1_9BACI</name>
<feature type="domain" description="Helicase Helix-turn-helix" evidence="1">
    <location>
        <begin position="248"/>
        <end position="336"/>
    </location>
</feature>
<dbReference type="AlphaFoldDB" id="A0A1H0AXH1"/>
<dbReference type="RefSeq" id="WP_090840537.1">
    <property type="nucleotide sequence ID" value="NZ_FNIL01000001.1"/>
</dbReference>
<dbReference type="Pfam" id="PF14493">
    <property type="entry name" value="HTH_40"/>
    <property type="match status" value="1"/>
</dbReference>